<evidence type="ECO:0000313" key="2">
    <source>
        <dbReference type="Proteomes" id="UP001372834"/>
    </source>
</evidence>
<dbReference type="AlphaFoldDB" id="A0AAN8S4P5"/>
<name>A0AAN8S4P5_POLSC</name>
<proteinExistence type="predicted"/>
<reference evidence="1 2" key="1">
    <citation type="submission" date="2023-10" db="EMBL/GenBank/DDBJ databases">
        <title>Genomes of two closely related lineages of the louse Polyplax serrata with different host specificities.</title>
        <authorList>
            <person name="Martinu J."/>
            <person name="Tarabai H."/>
            <person name="Stefka J."/>
            <person name="Hypsa V."/>
        </authorList>
    </citation>
    <scope>NUCLEOTIDE SEQUENCE [LARGE SCALE GENOMIC DNA]</scope>
    <source>
        <strain evidence="1">HR10_N</strain>
    </source>
</reference>
<dbReference type="Proteomes" id="UP001372834">
    <property type="component" value="Unassembled WGS sequence"/>
</dbReference>
<gene>
    <name evidence="1" type="ORF">RUM43_010135</name>
</gene>
<organism evidence="1 2">
    <name type="scientific">Polyplax serrata</name>
    <name type="common">Common mouse louse</name>
    <dbReference type="NCBI Taxonomy" id="468196"/>
    <lineage>
        <taxon>Eukaryota</taxon>
        <taxon>Metazoa</taxon>
        <taxon>Ecdysozoa</taxon>
        <taxon>Arthropoda</taxon>
        <taxon>Hexapoda</taxon>
        <taxon>Insecta</taxon>
        <taxon>Pterygota</taxon>
        <taxon>Neoptera</taxon>
        <taxon>Paraneoptera</taxon>
        <taxon>Psocodea</taxon>
        <taxon>Troctomorpha</taxon>
        <taxon>Phthiraptera</taxon>
        <taxon>Anoplura</taxon>
        <taxon>Polyplacidae</taxon>
        <taxon>Polyplax</taxon>
    </lineage>
</organism>
<sequence length="103" mass="11791">MSDARRRRRRMTSSASLTLRIILCFRHQDVGKGKCWQKNNSSTTIKGAKGEHANGSFHKKDHKAEFQEKQYQSRSAPKILVATHESLWPGFIGDNSTGREEEF</sequence>
<comment type="caution">
    <text evidence="1">The sequence shown here is derived from an EMBL/GenBank/DDBJ whole genome shotgun (WGS) entry which is preliminary data.</text>
</comment>
<dbReference type="EMBL" id="JAWJWE010000004">
    <property type="protein sequence ID" value="KAK6636474.1"/>
    <property type="molecule type" value="Genomic_DNA"/>
</dbReference>
<accession>A0AAN8S4P5</accession>
<protein>
    <submittedName>
        <fullName evidence="1">Uncharacterized protein</fullName>
    </submittedName>
</protein>
<evidence type="ECO:0000313" key="1">
    <source>
        <dbReference type="EMBL" id="KAK6636474.1"/>
    </source>
</evidence>